<dbReference type="Gene3D" id="3.40.50.150">
    <property type="entry name" value="Vaccinia Virus protein VP39"/>
    <property type="match status" value="1"/>
</dbReference>
<dbReference type="EMBL" id="UINC01206808">
    <property type="protein sequence ID" value="SVE28612.1"/>
    <property type="molecule type" value="Genomic_DNA"/>
</dbReference>
<dbReference type="SUPFAM" id="SSF53335">
    <property type="entry name" value="S-adenosyl-L-methionine-dependent methyltransferases"/>
    <property type="match status" value="1"/>
</dbReference>
<sequence>KQEWENEINYQSSINSKNFKNNSKKQVNTNLEHKDFFLKSLSKNCIPSQARVLVIGCRNNTILKNMAKIFNELIICDISIEHVRKINMMLKEKQNSIVYENNGKDLSIFTDNYFDFCYSFEQLKFVPDKKIFFRFVKEINRIIKNNGIFIFQVKGINDFDISKKKSGGIFFSKEEIYDLANKNKFSFIHNYSESSENYWVLFKAKKE</sequence>
<accession>A0A383C8T3</accession>
<feature type="domain" description="Methyltransferase type 11" evidence="1">
    <location>
        <begin position="54"/>
        <end position="151"/>
    </location>
</feature>
<evidence type="ECO:0000313" key="2">
    <source>
        <dbReference type="EMBL" id="SVE28612.1"/>
    </source>
</evidence>
<name>A0A383C8T3_9ZZZZ</name>
<dbReference type="AlphaFoldDB" id="A0A383C8T3"/>
<evidence type="ECO:0000259" key="1">
    <source>
        <dbReference type="Pfam" id="PF08241"/>
    </source>
</evidence>
<gene>
    <name evidence="2" type="ORF">METZ01_LOCUS481466</name>
</gene>
<protein>
    <recommendedName>
        <fullName evidence="1">Methyltransferase type 11 domain-containing protein</fullName>
    </recommendedName>
</protein>
<organism evidence="2">
    <name type="scientific">marine metagenome</name>
    <dbReference type="NCBI Taxonomy" id="408172"/>
    <lineage>
        <taxon>unclassified sequences</taxon>
        <taxon>metagenomes</taxon>
        <taxon>ecological metagenomes</taxon>
    </lineage>
</organism>
<dbReference type="InterPro" id="IPR029063">
    <property type="entry name" value="SAM-dependent_MTases_sf"/>
</dbReference>
<dbReference type="Pfam" id="PF08241">
    <property type="entry name" value="Methyltransf_11"/>
    <property type="match status" value="1"/>
</dbReference>
<proteinExistence type="predicted"/>
<feature type="non-terminal residue" evidence="2">
    <location>
        <position position="1"/>
    </location>
</feature>
<reference evidence="2" key="1">
    <citation type="submission" date="2018-05" db="EMBL/GenBank/DDBJ databases">
        <authorList>
            <person name="Lanie J.A."/>
            <person name="Ng W.-L."/>
            <person name="Kazmierczak K.M."/>
            <person name="Andrzejewski T.M."/>
            <person name="Davidsen T.M."/>
            <person name="Wayne K.J."/>
            <person name="Tettelin H."/>
            <person name="Glass J.I."/>
            <person name="Rusch D."/>
            <person name="Podicherti R."/>
            <person name="Tsui H.-C.T."/>
            <person name="Winkler M.E."/>
        </authorList>
    </citation>
    <scope>NUCLEOTIDE SEQUENCE</scope>
</reference>
<dbReference type="GO" id="GO:0008757">
    <property type="term" value="F:S-adenosylmethionine-dependent methyltransferase activity"/>
    <property type="evidence" value="ECO:0007669"/>
    <property type="project" value="InterPro"/>
</dbReference>
<dbReference type="InterPro" id="IPR013216">
    <property type="entry name" value="Methyltransf_11"/>
</dbReference>